<dbReference type="Proteomes" id="UP000095085">
    <property type="component" value="Unassembled WGS sequence"/>
</dbReference>
<comment type="subcellular location">
    <subcellularLocation>
        <location evidence="6">Membrane</location>
        <topology evidence="6">Single-pass membrane protein</topology>
    </subcellularLocation>
    <subcellularLocation>
        <location evidence="6">Endoplasmic reticulum membrane</location>
        <topology evidence="6">Single-pass membrane protein</topology>
    </subcellularLocation>
</comment>
<dbReference type="OrthoDB" id="16679at2759"/>
<sequence length="62" mass="7176">MALQTPKQRQANTKFAKKNLNKQGKPREKEEEVEFPVSKTWLFVLLFLVCGGAVLELLRIIF</sequence>
<evidence type="ECO:0000256" key="6">
    <source>
        <dbReference type="RuleBase" id="RU364120"/>
    </source>
</evidence>
<evidence type="ECO:0000256" key="3">
    <source>
        <dbReference type="ARBA" id="ARBA00022824"/>
    </source>
</evidence>
<dbReference type="STRING" id="984485.A0A1E4RNF0"/>
<evidence type="ECO:0000256" key="4">
    <source>
        <dbReference type="ARBA" id="ARBA00022989"/>
    </source>
</evidence>
<dbReference type="EMBL" id="KV454539">
    <property type="protein sequence ID" value="ODV68800.1"/>
    <property type="molecule type" value="Genomic_DNA"/>
</dbReference>
<name>A0A1E4RNF0_9ASCO</name>
<keyword evidence="4 6" id="KW-1133">Transmembrane helix</keyword>
<feature type="transmembrane region" description="Helical" evidence="6">
    <location>
        <begin position="41"/>
        <end position="61"/>
    </location>
</feature>
<keyword evidence="9" id="KW-1185">Reference proteome</keyword>
<dbReference type="InterPro" id="IPR010580">
    <property type="entry name" value="ER_stress-assoc"/>
</dbReference>
<dbReference type="GeneID" id="30997494"/>
<dbReference type="Pfam" id="PF06624">
    <property type="entry name" value="RAMP4"/>
    <property type="match status" value="1"/>
</dbReference>
<feature type="region of interest" description="Disordered" evidence="7">
    <location>
        <begin position="1"/>
        <end position="31"/>
    </location>
</feature>
<accession>A0A1E4RNF0</accession>
<evidence type="ECO:0000313" key="8">
    <source>
        <dbReference type="EMBL" id="ODV68800.1"/>
    </source>
</evidence>
<gene>
    <name evidence="8" type="ORF">HYPBUDRAFT_191453</name>
</gene>
<evidence type="ECO:0000256" key="7">
    <source>
        <dbReference type="SAM" id="MobiDB-lite"/>
    </source>
</evidence>
<dbReference type="AlphaFoldDB" id="A0A1E4RNF0"/>
<keyword evidence="5 6" id="KW-0472">Membrane</keyword>
<keyword evidence="3 6" id="KW-0256">Endoplasmic reticulum</keyword>
<evidence type="ECO:0000256" key="1">
    <source>
        <dbReference type="ARBA" id="ARBA00005500"/>
    </source>
</evidence>
<protein>
    <recommendedName>
        <fullName evidence="6">Stress-associated endoplasmic reticulum protein</fullName>
    </recommendedName>
</protein>
<evidence type="ECO:0000256" key="5">
    <source>
        <dbReference type="ARBA" id="ARBA00023136"/>
    </source>
</evidence>
<evidence type="ECO:0000313" key="9">
    <source>
        <dbReference type="Proteomes" id="UP000095085"/>
    </source>
</evidence>
<comment type="function">
    <text evidence="6">Interacts with target proteins during translocation into the lumen of the endoplasmic reticulum. Protects unfolded target proteins against degradation and facilitate correct glycosylation.</text>
</comment>
<keyword evidence="2 6" id="KW-0812">Transmembrane</keyword>
<feature type="compositionally biased region" description="Polar residues" evidence="7">
    <location>
        <begin position="1"/>
        <end position="13"/>
    </location>
</feature>
<organism evidence="8 9">
    <name type="scientific">Hyphopichia burtonii NRRL Y-1933</name>
    <dbReference type="NCBI Taxonomy" id="984485"/>
    <lineage>
        <taxon>Eukaryota</taxon>
        <taxon>Fungi</taxon>
        <taxon>Dikarya</taxon>
        <taxon>Ascomycota</taxon>
        <taxon>Saccharomycotina</taxon>
        <taxon>Pichiomycetes</taxon>
        <taxon>Debaryomycetaceae</taxon>
        <taxon>Hyphopichia</taxon>
    </lineage>
</organism>
<dbReference type="GO" id="GO:0005789">
    <property type="term" value="C:endoplasmic reticulum membrane"/>
    <property type="evidence" value="ECO:0007669"/>
    <property type="project" value="UniProtKB-SubCell"/>
</dbReference>
<dbReference type="RefSeq" id="XP_020077867.1">
    <property type="nucleotide sequence ID" value="XM_020222945.1"/>
</dbReference>
<reference evidence="9" key="1">
    <citation type="submission" date="2016-05" db="EMBL/GenBank/DDBJ databases">
        <title>Comparative genomics of biotechnologically important yeasts.</title>
        <authorList>
            <consortium name="DOE Joint Genome Institute"/>
            <person name="Riley R."/>
            <person name="Haridas S."/>
            <person name="Wolfe K.H."/>
            <person name="Lopes M.R."/>
            <person name="Hittinger C.T."/>
            <person name="Goker M."/>
            <person name="Salamov A."/>
            <person name="Wisecaver J."/>
            <person name="Long T.M."/>
            <person name="Aerts A.L."/>
            <person name="Barry K."/>
            <person name="Choi C."/>
            <person name="Clum A."/>
            <person name="Coughlan A.Y."/>
            <person name="Deshpande S."/>
            <person name="Douglass A.P."/>
            <person name="Hanson S.J."/>
            <person name="Klenk H.-P."/>
            <person name="Labutti K."/>
            <person name="Lapidus A."/>
            <person name="Lindquist E."/>
            <person name="Lipzen A."/>
            <person name="Meier-Kolthoff J.P."/>
            <person name="Ohm R.A."/>
            <person name="Otillar R.P."/>
            <person name="Pangilinan J."/>
            <person name="Peng Y."/>
            <person name="Rokas A."/>
            <person name="Rosa C.A."/>
            <person name="Scheuner C."/>
            <person name="Sibirny A.A."/>
            <person name="Slot J.C."/>
            <person name="Stielow J.B."/>
            <person name="Sun H."/>
            <person name="Kurtzman C.P."/>
            <person name="Blackwell M."/>
            <person name="Grigoriev I.V."/>
            <person name="Jeffries T.W."/>
        </authorList>
    </citation>
    <scope>NUCLEOTIDE SEQUENCE [LARGE SCALE GENOMIC DNA]</scope>
    <source>
        <strain evidence="9">NRRL Y-1933</strain>
    </source>
</reference>
<comment type="similarity">
    <text evidence="1 6">Belongs to the RAMP4 family.</text>
</comment>
<proteinExistence type="inferred from homology"/>
<evidence type="ECO:0000256" key="2">
    <source>
        <dbReference type="ARBA" id="ARBA00022692"/>
    </source>
</evidence>